<dbReference type="PANTHER" id="PTHR10000">
    <property type="entry name" value="PHOSPHOSERINE PHOSPHATASE"/>
    <property type="match status" value="1"/>
</dbReference>
<dbReference type="InterPro" id="IPR036412">
    <property type="entry name" value="HAD-like_sf"/>
</dbReference>
<accession>A0ABY5I139</accession>
<dbReference type="NCBIfam" id="TIGR01484">
    <property type="entry name" value="HAD-SF-IIB"/>
    <property type="match status" value="1"/>
</dbReference>
<evidence type="ECO:0000313" key="1">
    <source>
        <dbReference type="EMBL" id="UTY37798.1"/>
    </source>
</evidence>
<keyword evidence="1" id="KW-0378">Hydrolase</keyword>
<gene>
    <name evidence="1" type="ORF">NMU03_08640</name>
</gene>
<sequence length="244" mass="27767">MKALASDFDGTLYFEDGVREHDQKAILNFQKHHLFGLCTGRPFIGVQHYIKDIIQPDFYIVSSGACILDKDGQVLYEQTLSKDTMQAIYQQYHHQAEVSIQADFRIYTLLKDSKIPIVQTYVETLDDVGSEHIFGLSINAKNEQQAKQWTQDLNETYDDIVAFQNKEYIDIVKKGCSKGAAIQKLKELLHLDYVYGIGDSYNDIPMLESADCSFTFHDSPESVQKKATYVVSSINEAIQMIEGQ</sequence>
<dbReference type="SUPFAM" id="SSF56784">
    <property type="entry name" value="HAD-like"/>
    <property type="match status" value="1"/>
</dbReference>
<dbReference type="PANTHER" id="PTHR10000:SF8">
    <property type="entry name" value="HAD SUPERFAMILY HYDROLASE-LIKE, TYPE 3"/>
    <property type="match status" value="1"/>
</dbReference>
<organism evidence="1 2">
    <name type="scientific">Allocoprobacillus halotolerans</name>
    <dbReference type="NCBI Taxonomy" id="2944914"/>
    <lineage>
        <taxon>Bacteria</taxon>
        <taxon>Bacillati</taxon>
        <taxon>Bacillota</taxon>
        <taxon>Erysipelotrichia</taxon>
        <taxon>Erysipelotrichales</taxon>
        <taxon>Erysipelotrichaceae</taxon>
        <taxon>Allocoprobacillus</taxon>
    </lineage>
</organism>
<reference evidence="1" key="1">
    <citation type="submission" date="2022-07" db="EMBL/GenBank/DDBJ databases">
        <title>Faecal culturing of patients with breast cancer.</title>
        <authorList>
            <person name="Teng N.M.Y."/>
            <person name="Kiu R."/>
            <person name="Evans R."/>
            <person name="Baker D.J."/>
            <person name="Zenner C."/>
            <person name="Robinson S.D."/>
            <person name="Hall L.J."/>
        </authorList>
    </citation>
    <scope>NUCLEOTIDE SEQUENCE</scope>
    <source>
        <strain evidence="1">LH1062</strain>
    </source>
</reference>
<dbReference type="Gene3D" id="3.30.1240.10">
    <property type="match status" value="1"/>
</dbReference>
<name>A0ABY5I139_9FIRM</name>
<dbReference type="Pfam" id="PF08282">
    <property type="entry name" value="Hydrolase_3"/>
    <property type="match status" value="1"/>
</dbReference>
<keyword evidence="2" id="KW-1185">Reference proteome</keyword>
<dbReference type="Proteomes" id="UP001060112">
    <property type="component" value="Chromosome"/>
</dbReference>
<dbReference type="GO" id="GO:0016787">
    <property type="term" value="F:hydrolase activity"/>
    <property type="evidence" value="ECO:0007669"/>
    <property type="project" value="UniProtKB-KW"/>
</dbReference>
<proteinExistence type="predicted"/>
<evidence type="ECO:0000313" key="2">
    <source>
        <dbReference type="Proteomes" id="UP001060112"/>
    </source>
</evidence>
<dbReference type="Gene3D" id="3.40.50.1000">
    <property type="entry name" value="HAD superfamily/HAD-like"/>
    <property type="match status" value="1"/>
</dbReference>
<dbReference type="InterPro" id="IPR006379">
    <property type="entry name" value="HAD-SF_hydro_IIB"/>
</dbReference>
<dbReference type="InterPro" id="IPR023214">
    <property type="entry name" value="HAD_sf"/>
</dbReference>
<dbReference type="RefSeq" id="WP_290137696.1">
    <property type="nucleotide sequence ID" value="NZ_CP101620.1"/>
</dbReference>
<dbReference type="EMBL" id="CP101620">
    <property type="protein sequence ID" value="UTY37798.1"/>
    <property type="molecule type" value="Genomic_DNA"/>
</dbReference>
<protein>
    <submittedName>
        <fullName evidence="1">HAD family hydrolase</fullName>
    </submittedName>
</protein>